<gene>
    <name evidence="1" type="ORF">E2C01_081688</name>
</gene>
<accession>A0A5B7IN36</accession>
<dbReference type="AlphaFoldDB" id="A0A5B7IN36"/>
<sequence length="124" mass="14043">MSGKGEGVRFRVLYDEIHLPLAPPPQPPLHQLPHHHQRHLHKIYPRMTSAYLYLASPPPSPPPPLPPPPLHMLIPASAPPANHFILSLPHRTPGTRHIHTQTPRNFDTLQHLRNNTLLYTLSTP</sequence>
<reference evidence="1 2" key="1">
    <citation type="submission" date="2019-05" db="EMBL/GenBank/DDBJ databases">
        <title>Another draft genome of Portunus trituberculatus and its Hox gene families provides insights of decapod evolution.</title>
        <authorList>
            <person name="Jeong J.-H."/>
            <person name="Song I."/>
            <person name="Kim S."/>
            <person name="Choi T."/>
            <person name="Kim D."/>
            <person name="Ryu S."/>
            <person name="Kim W."/>
        </authorList>
    </citation>
    <scope>NUCLEOTIDE SEQUENCE [LARGE SCALE GENOMIC DNA]</scope>
    <source>
        <tissue evidence="1">Muscle</tissue>
    </source>
</reference>
<keyword evidence="2" id="KW-1185">Reference proteome</keyword>
<proteinExistence type="predicted"/>
<dbReference type="Proteomes" id="UP000324222">
    <property type="component" value="Unassembled WGS sequence"/>
</dbReference>
<dbReference type="EMBL" id="VSRR010072711">
    <property type="protein sequence ID" value="MPC86851.1"/>
    <property type="molecule type" value="Genomic_DNA"/>
</dbReference>
<evidence type="ECO:0000313" key="1">
    <source>
        <dbReference type="EMBL" id="MPC86851.1"/>
    </source>
</evidence>
<comment type="caution">
    <text evidence="1">The sequence shown here is derived from an EMBL/GenBank/DDBJ whole genome shotgun (WGS) entry which is preliminary data.</text>
</comment>
<protein>
    <submittedName>
        <fullName evidence="1">Uncharacterized protein</fullName>
    </submittedName>
</protein>
<organism evidence="1 2">
    <name type="scientific">Portunus trituberculatus</name>
    <name type="common">Swimming crab</name>
    <name type="synonym">Neptunus trituberculatus</name>
    <dbReference type="NCBI Taxonomy" id="210409"/>
    <lineage>
        <taxon>Eukaryota</taxon>
        <taxon>Metazoa</taxon>
        <taxon>Ecdysozoa</taxon>
        <taxon>Arthropoda</taxon>
        <taxon>Crustacea</taxon>
        <taxon>Multicrustacea</taxon>
        <taxon>Malacostraca</taxon>
        <taxon>Eumalacostraca</taxon>
        <taxon>Eucarida</taxon>
        <taxon>Decapoda</taxon>
        <taxon>Pleocyemata</taxon>
        <taxon>Brachyura</taxon>
        <taxon>Eubrachyura</taxon>
        <taxon>Portunoidea</taxon>
        <taxon>Portunidae</taxon>
        <taxon>Portuninae</taxon>
        <taxon>Portunus</taxon>
    </lineage>
</organism>
<evidence type="ECO:0000313" key="2">
    <source>
        <dbReference type="Proteomes" id="UP000324222"/>
    </source>
</evidence>
<name>A0A5B7IN36_PORTR</name>